<evidence type="ECO:0000256" key="5">
    <source>
        <dbReference type="ARBA" id="ARBA00009862"/>
    </source>
</evidence>
<evidence type="ECO:0000256" key="8">
    <source>
        <dbReference type="ARBA" id="ARBA00015273"/>
    </source>
</evidence>
<dbReference type="GO" id="GO:0061799">
    <property type="term" value="F:cyclic pyranopterin monophosphate synthase activity"/>
    <property type="evidence" value="ECO:0007669"/>
    <property type="project" value="UniProtKB-EC"/>
</dbReference>
<dbReference type="SFLD" id="SFLDS00029">
    <property type="entry name" value="Radical_SAM"/>
    <property type="match status" value="1"/>
</dbReference>
<evidence type="ECO:0000256" key="16">
    <source>
        <dbReference type="ARBA" id="ARBA00023150"/>
    </source>
</evidence>
<dbReference type="InterPro" id="IPR058240">
    <property type="entry name" value="rSAM_sf"/>
</dbReference>
<dbReference type="InterPro" id="IPR007197">
    <property type="entry name" value="rSAM"/>
</dbReference>
<dbReference type="Pfam" id="PF04055">
    <property type="entry name" value="Radical_SAM"/>
    <property type="match status" value="1"/>
</dbReference>
<keyword evidence="13" id="KW-0408">Iron</keyword>
<keyword evidence="17" id="KW-0456">Lyase</keyword>
<keyword evidence="12" id="KW-0547">Nucleotide-binding</keyword>
<dbReference type="SFLD" id="SFLDG01067">
    <property type="entry name" value="SPASM/twitch_domain_containing"/>
    <property type="match status" value="1"/>
</dbReference>
<evidence type="ECO:0000256" key="7">
    <source>
        <dbReference type="ARBA" id="ARBA00012575"/>
    </source>
</evidence>
<comment type="catalytic activity">
    <reaction evidence="1">
        <text>(8S)-3',8-cyclo-7,8-dihydroguanosine 5'-triphosphate = cyclic pyranopterin phosphate + diphosphate</text>
        <dbReference type="Rhea" id="RHEA:49580"/>
        <dbReference type="ChEBI" id="CHEBI:33019"/>
        <dbReference type="ChEBI" id="CHEBI:59648"/>
        <dbReference type="ChEBI" id="CHEBI:131766"/>
        <dbReference type="EC" id="4.6.1.17"/>
    </reaction>
</comment>
<dbReference type="HAMAP" id="MF_01225_B">
    <property type="entry name" value="MoaA_B"/>
    <property type="match status" value="1"/>
</dbReference>
<comment type="cofactor">
    <cofactor evidence="2">
        <name>[4Fe-4S] cluster</name>
        <dbReference type="ChEBI" id="CHEBI:49883"/>
    </cofactor>
</comment>
<evidence type="ECO:0000259" key="21">
    <source>
        <dbReference type="PROSITE" id="PS51918"/>
    </source>
</evidence>
<dbReference type="InterPro" id="IPR013785">
    <property type="entry name" value="Aldolase_TIM"/>
</dbReference>
<keyword evidence="9" id="KW-0004">4Fe-4S</keyword>
<feature type="domain" description="Radical SAM core" evidence="21">
    <location>
        <begin position="118"/>
        <end position="354"/>
    </location>
</feature>
<evidence type="ECO:0000256" key="19">
    <source>
        <dbReference type="ARBA" id="ARBA00054222"/>
    </source>
</evidence>
<evidence type="ECO:0000256" key="10">
    <source>
        <dbReference type="ARBA" id="ARBA00022691"/>
    </source>
</evidence>
<dbReference type="FunFam" id="3.20.20.70:FF:000117">
    <property type="entry name" value="molybdenum cofactor biosynthesis protein 1"/>
    <property type="match status" value="1"/>
</dbReference>
<comment type="function">
    <text evidence="19">Isoform MOCS1A and isoform MOCS1B probably form a complex that catalyzes the conversion of 5'-GTP to cyclic pyranopterin monophosphate (cPMP). MOCS1A catalyzes the cyclization of GTP to (8S)-3',8-cyclo-7,8-dihydroguanosine 5'-triphosphate and MOCS1B catalyzes the subsequent conversion of (8S)-3',8-cyclo-7,8-dihydroguanosine 5'-triphosphate to cPMP.</text>
</comment>
<dbReference type="UniPathway" id="UPA00344"/>
<gene>
    <name evidence="22" type="primary">ORF62633</name>
</gene>
<evidence type="ECO:0000313" key="22">
    <source>
        <dbReference type="EMBL" id="CEK67441.1"/>
    </source>
</evidence>
<keyword evidence="11" id="KW-0479">Metal-binding</keyword>
<dbReference type="InterPro" id="IPR000385">
    <property type="entry name" value="MoaA_NifB_PqqE_Fe-S-bd_CS"/>
</dbReference>
<dbReference type="SUPFAM" id="SSF102114">
    <property type="entry name" value="Radical SAM enzymes"/>
    <property type="match status" value="1"/>
</dbReference>
<keyword evidence="14" id="KW-0411">Iron-sulfur</keyword>
<dbReference type="PANTHER" id="PTHR22960:SF0">
    <property type="entry name" value="MOLYBDENUM COFACTOR BIOSYNTHESIS PROTEIN 1"/>
    <property type="match status" value="1"/>
</dbReference>
<dbReference type="GO" id="GO:0005525">
    <property type="term" value="F:GTP binding"/>
    <property type="evidence" value="ECO:0007669"/>
    <property type="project" value="UniProtKB-KW"/>
</dbReference>
<proteinExistence type="inferred from homology"/>
<evidence type="ECO:0000256" key="6">
    <source>
        <dbReference type="ARBA" id="ARBA00012167"/>
    </source>
</evidence>
<evidence type="ECO:0000256" key="13">
    <source>
        <dbReference type="ARBA" id="ARBA00023004"/>
    </source>
</evidence>
<dbReference type="CDD" id="cd01335">
    <property type="entry name" value="Radical_SAM"/>
    <property type="match status" value="1"/>
</dbReference>
<evidence type="ECO:0000256" key="18">
    <source>
        <dbReference type="ARBA" id="ARBA00048697"/>
    </source>
</evidence>
<dbReference type="Pfam" id="PF06463">
    <property type="entry name" value="Mob_synth_C"/>
    <property type="match status" value="1"/>
</dbReference>
<dbReference type="GO" id="GO:0051539">
    <property type="term" value="F:4 iron, 4 sulfur cluster binding"/>
    <property type="evidence" value="ECO:0007669"/>
    <property type="project" value="UniProtKB-KW"/>
</dbReference>
<evidence type="ECO:0000256" key="2">
    <source>
        <dbReference type="ARBA" id="ARBA00001966"/>
    </source>
</evidence>
<evidence type="ECO:0000256" key="12">
    <source>
        <dbReference type="ARBA" id="ARBA00022741"/>
    </source>
</evidence>
<dbReference type="InterPro" id="IPR013483">
    <property type="entry name" value="MoaA"/>
</dbReference>
<evidence type="ECO:0000256" key="17">
    <source>
        <dbReference type="ARBA" id="ARBA00023239"/>
    </source>
</evidence>
<dbReference type="NCBIfam" id="NF001199">
    <property type="entry name" value="PRK00164.2-1"/>
    <property type="match status" value="1"/>
</dbReference>
<evidence type="ECO:0000256" key="14">
    <source>
        <dbReference type="ARBA" id="ARBA00023014"/>
    </source>
</evidence>
<dbReference type="SFLD" id="SFLDG01383">
    <property type="entry name" value="cyclic_pyranopterin_phosphate"/>
    <property type="match status" value="1"/>
</dbReference>
<dbReference type="SFLD" id="SFLDG01386">
    <property type="entry name" value="main_SPASM_domain-containing"/>
    <property type="match status" value="1"/>
</dbReference>
<dbReference type="Gene3D" id="3.20.20.70">
    <property type="entry name" value="Aldolase class I"/>
    <property type="match status" value="1"/>
</dbReference>
<comment type="subunit">
    <text evidence="20">Isoform MOCS1A and isoform MOCS1B probably form a heterooligomer.</text>
</comment>
<dbReference type="InterPro" id="IPR006638">
    <property type="entry name" value="Elp3/MiaA/NifB-like_rSAM"/>
</dbReference>
<evidence type="ECO:0000256" key="15">
    <source>
        <dbReference type="ARBA" id="ARBA00023134"/>
    </source>
</evidence>
<dbReference type="InterPro" id="IPR010505">
    <property type="entry name" value="MoaA_twitch"/>
</dbReference>
<dbReference type="GO" id="GO:0046872">
    <property type="term" value="F:metal ion binding"/>
    <property type="evidence" value="ECO:0007669"/>
    <property type="project" value="UniProtKB-KW"/>
</dbReference>
<keyword evidence="16" id="KW-0501">Molybdenum cofactor biosynthesis</keyword>
<dbReference type="EMBL" id="HACG01020576">
    <property type="protein sequence ID" value="CEK67441.1"/>
    <property type="molecule type" value="Transcribed_RNA"/>
</dbReference>
<comment type="pathway">
    <text evidence="3">Cofactor biosynthesis; molybdopterin biosynthesis.</text>
</comment>
<organism evidence="22">
    <name type="scientific">Arion vulgaris</name>
    <dbReference type="NCBI Taxonomy" id="1028688"/>
    <lineage>
        <taxon>Eukaryota</taxon>
        <taxon>Metazoa</taxon>
        <taxon>Spiralia</taxon>
        <taxon>Lophotrochozoa</taxon>
        <taxon>Mollusca</taxon>
        <taxon>Gastropoda</taxon>
        <taxon>Heterobranchia</taxon>
        <taxon>Euthyneura</taxon>
        <taxon>Panpulmonata</taxon>
        <taxon>Eupulmonata</taxon>
        <taxon>Stylommatophora</taxon>
        <taxon>Helicina</taxon>
        <taxon>Arionoidea</taxon>
        <taxon>Arionidae</taxon>
        <taxon>Arion</taxon>
    </lineage>
</organism>
<dbReference type="PANTHER" id="PTHR22960">
    <property type="entry name" value="MOLYBDOPTERIN COFACTOR SYNTHESIS PROTEIN A"/>
    <property type="match status" value="1"/>
</dbReference>
<evidence type="ECO:0000256" key="9">
    <source>
        <dbReference type="ARBA" id="ARBA00022485"/>
    </source>
</evidence>
<reference evidence="22" key="1">
    <citation type="submission" date="2014-12" db="EMBL/GenBank/DDBJ databases">
        <title>Insight into the proteome of Arion vulgaris.</title>
        <authorList>
            <person name="Aradska J."/>
            <person name="Bulat T."/>
            <person name="Smidak R."/>
            <person name="Sarate P."/>
            <person name="Gangsoo J."/>
            <person name="Sialana F."/>
            <person name="Bilban M."/>
            <person name="Lubec G."/>
        </authorList>
    </citation>
    <scope>NUCLEOTIDE SEQUENCE</scope>
    <source>
        <tissue evidence="22">Skin</tissue>
    </source>
</reference>
<accession>A0A0B6ZHV7</accession>
<dbReference type="CDD" id="cd21117">
    <property type="entry name" value="Twitch_MoaA"/>
    <property type="match status" value="1"/>
</dbReference>
<dbReference type="EC" id="4.6.1.17" evidence="7"/>
<name>A0A0B6ZHV7_9EUPU</name>
<dbReference type="InterPro" id="IPR040064">
    <property type="entry name" value="MoaA-like"/>
</dbReference>
<comment type="catalytic activity">
    <reaction evidence="18">
        <text>GTP + AH2 + S-adenosyl-L-methionine = (8S)-3',8-cyclo-7,8-dihydroguanosine 5'-triphosphate + 5'-deoxyadenosine + L-methionine + A + H(+)</text>
        <dbReference type="Rhea" id="RHEA:49576"/>
        <dbReference type="ChEBI" id="CHEBI:13193"/>
        <dbReference type="ChEBI" id="CHEBI:15378"/>
        <dbReference type="ChEBI" id="CHEBI:17319"/>
        <dbReference type="ChEBI" id="CHEBI:17499"/>
        <dbReference type="ChEBI" id="CHEBI:37565"/>
        <dbReference type="ChEBI" id="CHEBI:57844"/>
        <dbReference type="ChEBI" id="CHEBI:59789"/>
        <dbReference type="ChEBI" id="CHEBI:131766"/>
        <dbReference type="EC" id="4.1.99.22"/>
    </reaction>
</comment>
<protein>
    <recommendedName>
        <fullName evidence="8">Molybdenum cofactor biosynthesis protein 1</fullName>
        <ecNumber evidence="6">4.1.99.22</ecNumber>
        <ecNumber evidence="7">4.6.1.17</ecNumber>
    </recommendedName>
</protein>
<dbReference type="PROSITE" id="PS51918">
    <property type="entry name" value="RADICAL_SAM"/>
    <property type="match status" value="1"/>
</dbReference>
<evidence type="ECO:0000256" key="11">
    <source>
        <dbReference type="ARBA" id="ARBA00022723"/>
    </source>
</evidence>
<evidence type="ECO:0000256" key="4">
    <source>
        <dbReference type="ARBA" id="ARBA00008484"/>
    </source>
</evidence>
<evidence type="ECO:0000256" key="3">
    <source>
        <dbReference type="ARBA" id="ARBA00005046"/>
    </source>
</evidence>
<comment type="similarity">
    <text evidence="5">In the N-terminal section; belongs to the radical SAM superfamily. MoaA family.</text>
</comment>
<dbReference type="NCBIfam" id="TIGR02666">
    <property type="entry name" value="moaA"/>
    <property type="match status" value="1"/>
</dbReference>
<dbReference type="InterPro" id="IPR050105">
    <property type="entry name" value="MoCo_biosynth_MoaA/MoaC"/>
</dbReference>
<dbReference type="GO" id="GO:0061798">
    <property type="term" value="F:GTP 3',8'-cyclase activity"/>
    <property type="evidence" value="ECO:0007669"/>
    <property type="project" value="UniProtKB-EC"/>
</dbReference>
<dbReference type="AlphaFoldDB" id="A0A0B6ZHV7"/>
<dbReference type="PROSITE" id="PS01305">
    <property type="entry name" value="MOAA_NIFB_PQQE"/>
    <property type="match status" value="1"/>
</dbReference>
<dbReference type="EC" id="4.1.99.22" evidence="6"/>
<dbReference type="GO" id="GO:0006777">
    <property type="term" value="P:Mo-molybdopterin cofactor biosynthetic process"/>
    <property type="evidence" value="ECO:0007669"/>
    <property type="project" value="UniProtKB-KW"/>
</dbReference>
<evidence type="ECO:0000256" key="20">
    <source>
        <dbReference type="ARBA" id="ARBA00063038"/>
    </source>
</evidence>
<dbReference type="SMART" id="SM00729">
    <property type="entry name" value="Elp3"/>
    <property type="match status" value="1"/>
</dbReference>
<comment type="similarity">
    <text evidence="4">In the C-terminal section; belongs to the MoaC family.</text>
</comment>
<keyword evidence="10" id="KW-0949">S-adenosyl-L-methionine</keyword>
<keyword evidence="15" id="KW-0342">GTP-binding</keyword>
<sequence length="441" mass="49691">MNCSKKFVSWTLVYGNKHVAMCKYAHFATIRNIHIDENITRARCCGHHSGLGDAAAVFTFQKLCYHHTSGSRRCSTVAGPQPVSLPEGDSIQYKSMQQRVKAKSALFDRPFSDFLTDTFGRQHTYLRISLTERCNLRCQYCMPEEGVSLSPKDSILTTPEILRLSKLFVSEGITKIRLTGGEPLVRPDIQHIIEGLNDLRRVGLKHIGITSNAVTLARRLPELKAAGLDQINLSLDTLVPAKFEFITRRKGYEKVIKAIDKALELGYDPLKINCVVMRGINDDEICDFVAFTENKPVDVRFIEYMPFGGNKWSTKKFFSYQDMLHLIHQKWPSFKKLSDKPNDTSKAYKVPGFAGQIGFITSMSDHFCGTCNRLRLTADGNLKVCLHGNSEISLRDAMRKDLPDEELLEVIGAAVKRKKKQHAGMTNLSNMENRPMILIGG</sequence>
<evidence type="ECO:0000256" key="1">
    <source>
        <dbReference type="ARBA" id="ARBA00001637"/>
    </source>
</evidence>